<keyword evidence="2" id="KW-1185">Reference proteome</keyword>
<reference evidence="1 2" key="1">
    <citation type="journal article" date="2019" name="Commun. Biol.">
        <title>The bagworm genome reveals a unique fibroin gene that provides high tensile strength.</title>
        <authorList>
            <person name="Kono N."/>
            <person name="Nakamura H."/>
            <person name="Ohtoshi R."/>
            <person name="Tomita M."/>
            <person name="Numata K."/>
            <person name="Arakawa K."/>
        </authorList>
    </citation>
    <scope>NUCLEOTIDE SEQUENCE [LARGE SCALE GENOMIC DNA]</scope>
</reference>
<protein>
    <submittedName>
        <fullName evidence="1">Uncharacterized protein</fullName>
    </submittedName>
</protein>
<evidence type="ECO:0000313" key="2">
    <source>
        <dbReference type="Proteomes" id="UP000299102"/>
    </source>
</evidence>
<evidence type="ECO:0000313" key="1">
    <source>
        <dbReference type="EMBL" id="GBP10752.1"/>
    </source>
</evidence>
<sequence>MYCTCACLLGHDKLPLERCVRLGYDYLPTTAVSYRRRALSQHRGFKVEVDRRLFSGYERISNYPENPYSEIWRGPFGEDDLLGSVLREKIEPICWLSERLLTAELRG</sequence>
<dbReference type="Proteomes" id="UP000299102">
    <property type="component" value="Unassembled WGS sequence"/>
</dbReference>
<dbReference type="AlphaFoldDB" id="A0A4C1T8K9"/>
<organism evidence="1 2">
    <name type="scientific">Eumeta variegata</name>
    <name type="common">Bagworm moth</name>
    <name type="synonym">Eumeta japonica</name>
    <dbReference type="NCBI Taxonomy" id="151549"/>
    <lineage>
        <taxon>Eukaryota</taxon>
        <taxon>Metazoa</taxon>
        <taxon>Ecdysozoa</taxon>
        <taxon>Arthropoda</taxon>
        <taxon>Hexapoda</taxon>
        <taxon>Insecta</taxon>
        <taxon>Pterygota</taxon>
        <taxon>Neoptera</taxon>
        <taxon>Endopterygota</taxon>
        <taxon>Lepidoptera</taxon>
        <taxon>Glossata</taxon>
        <taxon>Ditrysia</taxon>
        <taxon>Tineoidea</taxon>
        <taxon>Psychidae</taxon>
        <taxon>Oiketicinae</taxon>
        <taxon>Eumeta</taxon>
    </lineage>
</organism>
<proteinExistence type="predicted"/>
<dbReference type="EMBL" id="BGZK01000042">
    <property type="protein sequence ID" value="GBP10752.1"/>
    <property type="molecule type" value="Genomic_DNA"/>
</dbReference>
<name>A0A4C1T8K9_EUMVA</name>
<gene>
    <name evidence="1" type="ORF">EVAR_6306_1</name>
</gene>
<accession>A0A4C1T8K9</accession>
<comment type="caution">
    <text evidence="1">The sequence shown here is derived from an EMBL/GenBank/DDBJ whole genome shotgun (WGS) entry which is preliminary data.</text>
</comment>